<dbReference type="Pfam" id="PF11000">
    <property type="entry name" value="DUF2840"/>
    <property type="match status" value="1"/>
</dbReference>
<dbReference type="EMBL" id="BNAP01000004">
    <property type="protein sequence ID" value="GHG86519.1"/>
    <property type="molecule type" value="Genomic_DNA"/>
</dbReference>
<protein>
    <recommendedName>
        <fullName evidence="4">DUF2840 domain-containing protein</fullName>
    </recommendedName>
</protein>
<dbReference type="RefSeq" id="WP_051312236.1">
    <property type="nucleotide sequence ID" value="NZ_BNAP01000004.1"/>
</dbReference>
<dbReference type="InterPro" id="IPR021263">
    <property type="entry name" value="DUF2840"/>
</dbReference>
<keyword evidence="3" id="KW-1185">Reference proteome</keyword>
<proteinExistence type="predicted"/>
<reference evidence="2" key="2">
    <citation type="submission" date="2020-09" db="EMBL/GenBank/DDBJ databases">
        <authorList>
            <person name="Sun Q."/>
            <person name="Zhou Y."/>
        </authorList>
    </citation>
    <scope>NUCLEOTIDE SEQUENCE</scope>
    <source>
        <strain evidence="2">CGMCC 1.7081</strain>
    </source>
</reference>
<dbReference type="Proteomes" id="UP000611500">
    <property type="component" value="Unassembled WGS sequence"/>
</dbReference>
<accession>A0A8J3H513</accession>
<evidence type="ECO:0008006" key="4">
    <source>
        <dbReference type="Google" id="ProtNLM"/>
    </source>
</evidence>
<evidence type="ECO:0000313" key="2">
    <source>
        <dbReference type="EMBL" id="GHG86519.1"/>
    </source>
</evidence>
<evidence type="ECO:0000313" key="3">
    <source>
        <dbReference type="Proteomes" id="UP000611500"/>
    </source>
</evidence>
<sequence>MSIILGPDNSSGTVGYSFSFDGMTRVELIWLEKRTEFWIRFGNGAGEQVLDRSRRIVFFRPGSVFAFVRWVANDYGTVVSRIDIVRAVAPGSACQTLPFVRPGGEILLKIEGWPKVEKVLRHVDAIEGLGIDPAEVDPDHWRHVAHWMKAGEAPRPYTAERHAAWLRRGGVSTGSRSVSKAPVELSKGRTQ</sequence>
<reference evidence="2" key="1">
    <citation type="journal article" date="2014" name="Int. J. Syst. Evol. Microbiol.">
        <title>Complete genome sequence of Corynebacterium casei LMG S-19264T (=DSM 44701T), isolated from a smear-ripened cheese.</title>
        <authorList>
            <consortium name="US DOE Joint Genome Institute (JGI-PGF)"/>
            <person name="Walter F."/>
            <person name="Albersmeier A."/>
            <person name="Kalinowski J."/>
            <person name="Ruckert C."/>
        </authorList>
    </citation>
    <scope>NUCLEOTIDE SEQUENCE</scope>
    <source>
        <strain evidence="2">CGMCC 1.7081</strain>
    </source>
</reference>
<gene>
    <name evidence="2" type="ORF">GCM10010961_14200</name>
</gene>
<dbReference type="AlphaFoldDB" id="A0A8J3H513"/>
<organism evidence="2 3">
    <name type="scientific">Pseudodonghicola xiamenensis</name>
    <dbReference type="NCBI Taxonomy" id="337702"/>
    <lineage>
        <taxon>Bacteria</taxon>
        <taxon>Pseudomonadati</taxon>
        <taxon>Pseudomonadota</taxon>
        <taxon>Alphaproteobacteria</taxon>
        <taxon>Rhodobacterales</taxon>
        <taxon>Paracoccaceae</taxon>
        <taxon>Pseudodonghicola</taxon>
    </lineage>
</organism>
<name>A0A8J3H513_9RHOB</name>
<feature type="region of interest" description="Disordered" evidence="1">
    <location>
        <begin position="171"/>
        <end position="191"/>
    </location>
</feature>
<evidence type="ECO:0000256" key="1">
    <source>
        <dbReference type="SAM" id="MobiDB-lite"/>
    </source>
</evidence>
<comment type="caution">
    <text evidence="2">The sequence shown here is derived from an EMBL/GenBank/DDBJ whole genome shotgun (WGS) entry which is preliminary data.</text>
</comment>